<evidence type="ECO:0000259" key="1">
    <source>
        <dbReference type="PROSITE" id="PS50076"/>
    </source>
</evidence>
<evidence type="ECO:0000313" key="3">
    <source>
        <dbReference type="Proteomes" id="UP001138997"/>
    </source>
</evidence>
<evidence type="ECO:0000313" key="2">
    <source>
        <dbReference type="EMBL" id="MCD5311182.1"/>
    </source>
</evidence>
<proteinExistence type="predicted"/>
<comment type="caution">
    <text evidence="2">The sequence shown here is derived from an EMBL/GenBank/DDBJ whole genome shotgun (WGS) entry which is preliminary data.</text>
</comment>
<organism evidence="2 3">
    <name type="scientific">Kineosporia babensis</name>
    <dbReference type="NCBI Taxonomy" id="499548"/>
    <lineage>
        <taxon>Bacteria</taxon>
        <taxon>Bacillati</taxon>
        <taxon>Actinomycetota</taxon>
        <taxon>Actinomycetes</taxon>
        <taxon>Kineosporiales</taxon>
        <taxon>Kineosporiaceae</taxon>
        <taxon>Kineosporia</taxon>
    </lineage>
</organism>
<reference evidence="2" key="1">
    <citation type="submission" date="2021-11" db="EMBL/GenBank/DDBJ databases">
        <title>Streptomyces corallinus and Kineosporia corallina sp. nov., two new coral-derived marine actinobacteria.</title>
        <authorList>
            <person name="Buangrab K."/>
            <person name="Sutthacheep M."/>
            <person name="Yeemin T."/>
            <person name="Harunari E."/>
            <person name="Igarashi Y."/>
            <person name="Sripreechasak P."/>
            <person name="Kanchanasin P."/>
            <person name="Tanasupawat S."/>
            <person name="Phongsopitanun W."/>
        </authorList>
    </citation>
    <scope>NUCLEOTIDE SEQUENCE</scope>
    <source>
        <strain evidence="2">JCM 31032</strain>
    </source>
</reference>
<dbReference type="PRINTS" id="PR00625">
    <property type="entry name" value="JDOMAIN"/>
</dbReference>
<dbReference type="AlphaFoldDB" id="A0A9X1NA52"/>
<dbReference type="InterPro" id="IPR036869">
    <property type="entry name" value="J_dom_sf"/>
</dbReference>
<dbReference type="InterPro" id="IPR001623">
    <property type="entry name" value="DnaJ_domain"/>
</dbReference>
<dbReference type="PROSITE" id="PS50076">
    <property type="entry name" value="DNAJ_2"/>
    <property type="match status" value="1"/>
</dbReference>
<dbReference type="Pfam" id="PF00226">
    <property type="entry name" value="DnaJ"/>
    <property type="match status" value="1"/>
</dbReference>
<dbReference type="PANTHER" id="PTHR44240">
    <property type="entry name" value="DNAJ DOMAIN (PROKARYOTIC HEAT SHOCK PROTEIN)-RELATED"/>
    <property type="match status" value="1"/>
</dbReference>
<dbReference type="Gene3D" id="1.10.287.110">
    <property type="entry name" value="DnaJ domain"/>
    <property type="match status" value="1"/>
</dbReference>
<dbReference type="EMBL" id="JAJOMB010000004">
    <property type="protein sequence ID" value="MCD5311182.1"/>
    <property type="molecule type" value="Genomic_DNA"/>
</dbReference>
<dbReference type="Proteomes" id="UP001138997">
    <property type="component" value="Unassembled WGS sequence"/>
</dbReference>
<dbReference type="RefSeq" id="WP_231440360.1">
    <property type="nucleotide sequence ID" value="NZ_JAJOMB010000004.1"/>
</dbReference>
<dbReference type="SMART" id="SM00271">
    <property type="entry name" value="DnaJ"/>
    <property type="match status" value="1"/>
</dbReference>
<accession>A0A9X1NA52</accession>
<gene>
    <name evidence="2" type="ORF">LR394_09755</name>
</gene>
<dbReference type="InterPro" id="IPR052276">
    <property type="entry name" value="Diphthamide-biosynth_chaperone"/>
</dbReference>
<sequence>MTAANFYSVLGVAPTADQSSLRRQYRRLARALHPDHLTDPVQKMRAAAAMVKVTEAYSALHDPQRRAQHDRALLAHRPTAKDEHRQIVVRVTGALAGVMSRNPDLGFDQSMVTRILQGASEHIPEALQMVKDSISEADGRAEAAAFMALAKAFTSYGELLPEGCKPEAAYIFLIRSTAFECLKDTVWASRLTWPDLPRTRQTLAIGRETAEGEAA</sequence>
<dbReference type="CDD" id="cd06257">
    <property type="entry name" value="DnaJ"/>
    <property type="match status" value="1"/>
</dbReference>
<dbReference type="PANTHER" id="PTHR44240:SF10">
    <property type="entry name" value="J DOMAIN-CONTAINING PROTEIN"/>
    <property type="match status" value="1"/>
</dbReference>
<feature type="domain" description="J" evidence="1">
    <location>
        <begin position="5"/>
        <end position="73"/>
    </location>
</feature>
<dbReference type="SUPFAM" id="SSF46565">
    <property type="entry name" value="Chaperone J-domain"/>
    <property type="match status" value="1"/>
</dbReference>
<name>A0A9X1NA52_9ACTN</name>
<protein>
    <submittedName>
        <fullName evidence="2">J domain-containing protein</fullName>
    </submittedName>
</protein>
<keyword evidence="3" id="KW-1185">Reference proteome</keyword>